<sequence length="57" mass="6208">MPDAHLATSRGSRRKCRHWGEGGVRATGRVRRPLPGDARAGWRHPSAARPGVHPPAH</sequence>
<organism evidence="2 3">
    <name type="scientific">Auxenochlorella protothecoides</name>
    <name type="common">Green microalga</name>
    <name type="synonym">Chlorella protothecoides</name>
    <dbReference type="NCBI Taxonomy" id="3075"/>
    <lineage>
        <taxon>Eukaryota</taxon>
        <taxon>Viridiplantae</taxon>
        <taxon>Chlorophyta</taxon>
        <taxon>core chlorophytes</taxon>
        <taxon>Trebouxiophyceae</taxon>
        <taxon>Chlorellales</taxon>
        <taxon>Chlorellaceae</taxon>
        <taxon>Auxenochlorella</taxon>
    </lineage>
</organism>
<comment type="caution">
    <text evidence="2">The sequence shown here is derived from an EMBL/GenBank/DDBJ whole genome shotgun (WGS) entry which is preliminary data.</text>
</comment>
<evidence type="ECO:0000313" key="3">
    <source>
        <dbReference type="Proteomes" id="UP000028924"/>
    </source>
</evidence>
<dbReference type="AlphaFoldDB" id="A0A087S9V8"/>
<name>A0A087S9V8_AUXPR</name>
<feature type="region of interest" description="Disordered" evidence="1">
    <location>
        <begin position="1"/>
        <end position="57"/>
    </location>
</feature>
<gene>
    <name evidence="2" type="ORF">F751_0020</name>
</gene>
<evidence type="ECO:0000256" key="1">
    <source>
        <dbReference type="SAM" id="MobiDB-lite"/>
    </source>
</evidence>
<dbReference type="Proteomes" id="UP000028924">
    <property type="component" value="Unassembled WGS sequence"/>
</dbReference>
<accession>A0A087S9V8</accession>
<evidence type="ECO:0000313" key="2">
    <source>
        <dbReference type="EMBL" id="KFM22512.1"/>
    </source>
</evidence>
<keyword evidence="3" id="KW-1185">Reference proteome</keyword>
<protein>
    <submittedName>
        <fullName evidence="2">Uncharacterized protein</fullName>
    </submittedName>
</protein>
<proteinExistence type="predicted"/>
<dbReference type="KEGG" id="apro:F751_0020"/>
<reference evidence="2 3" key="1">
    <citation type="journal article" date="2014" name="BMC Genomics">
        <title>Oil accumulation mechanisms of the oleaginous microalga Chlorella protothecoides revealed through its genome, transcriptomes, and proteomes.</title>
        <authorList>
            <person name="Gao C."/>
            <person name="Wang Y."/>
            <person name="Shen Y."/>
            <person name="Yan D."/>
            <person name="He X."/>
            <person name="Dai J."/>
            <person name="Wu Q."/>
        </authorList>
    </citation>
    <scope>NUCLEOTIDE SEQUENCE [LARGE SCALE GENOMIC DNA]</scope>
    <source>
        <strain evidence="2 3">0710</strain>
    </source>
</reference>
<dbReference type="GeneID" id="23611411"/>
<dbReference type="RefSeq" id="XP_011401018.1">
    <property type="nucleotide sequence ID" value="XM_011402716.1"/>
</dbReference>
<dbReference type="EMBL" id="APJO01001073">
    <property type="protein sequence ID" value="KFM22512.1"/>
    <property type="molecule type" value="Genomic_DNA"/>
</dbReference>